<accession>A0AAV8QRG0</accession>
<proteinExistence type="predicted"/>
<evidence type="ECO:0000313" key="2">
    <source>
        <dbReference type="Proteomes" id="UP001222027"/>
    </source>
</evidence>
<protein>
    <submittedName>
        <fullName evidence="1">Uncharacterized protein</fullName>
    </submittedName>
</protein>
<dbReference type="EMBL" id="JAQQAF010000006">
    <property type="protein sequence ID" value="KAJ8477474.1"/>
    <property type="molecule type" value="Genomic_DNA"/>
</dbReference>
<reference evidence="1 2" key="1">
    <citation type="submission" date="2022-12" db="EMBL/GenBank/DDBJ databases">
        <title>Chromosome-scale assembly of the Ensete ventricosum genome.</title>
        <authorList>
            <person name="Dussert Y."/>
            <person name="Stocks J."/>
            <person name="Wendawek A."/>
            <person name="Woldeyes F."/>
            <person name="Nichols R.A."/>
            <person name="Borrell J.S."/>
        </authorList>
    </citation>
    <scope>NUCLEOTIDE SEQUENCE [LARGE SCALE GENOMIC DNA]</scope>
    <source>
        <strain evidence="2">cv. Maze</strain>
        <tissue evidence="1">Seeds</tissue>
    </source>
</reference>
<organism evidence="1 2">
    <name type="scientific">Ensete ventricosum</name>
    <name type="common">Abyssinian banana</name>
    <name type="synonym">Musa ensete</name>
    <dbReference type="NCBI Taxonomy" id="4639"/>
    <lineage>
        <taxon>Eukaryota</taxon>
        <taxon>Viridiplantae</taxon>
        <taxon>Streptophyta</taxon>
        <taxon>Embryophyta</taxon>
        <taxon>Tracheophyta</taxon>
        <taxon>Spermatophyta</taxon>
        <taxon>Magnoliopsida</taxon>
        <taxon>Liliopsida</taxon>
        <taxon>Zingiberales</taxon>
        <taxon>Musaceae</taxon>
        <taxon>Ensete</taxon>
    </lineage>
</organism>
<gene>
    <name evidence="1" type="ORF">OPV22_021201</name>
</gene>
<dbReference type="Proteomes" id="UP001222027">
    <property type="component" value="Unassembled WGS sequence"/>
</dbReference>
<comment type="caution">
    <text evidence="1">The sequence shown here is derived from an EMBL/GenBank/DDBJ whole genome shotgun (WGS) entry which is preliminary data.</text>
</comment>
<keyword evidence="2" id="KW-1185">Reference proteome</keyword>
<sequence>MFCNDHKQVPVFSSQKFLCATLFSCSKYLELLGIRGMDMVTRFRHNKERRSSMTLLPIAFELLSALEKR</sequence>
<evidence type="ECO:0000313" key="1">
    <source>
        <dbReference type="EMBL" id="KAJ8477474.1"/>
    </source>
</evidence>
<name>A0AAV8QRG0_ENSVE</name>
<dbReference type="AlphaFoldDB" id="A0AAV8QRG0"/>